<evidence type="ECO:0000259" key="6">
    <source>
        <dbReference type="Pfam" id="PF00588"/>
    </source>
</evidence>
<dbReference type="GO" id="GO:0106339">
    <property type="term" value="F:tRNA (cytidine(32)-2'-O)-methyltransferase activity"/>
    <property type="evidence" value="ECO:0007669"/>
    <property type="project" value="RHEA"/>
</dbReference>
<dbReference type="GO" id="GO:0002128">
    <property type="term" value="P:tRNA nucleoside ribose methylation"/>
    <property type="evidence" value="ECO:0007669"/>
    <property type="project" value="TreeGrafter"/>
</dbReference>
<dbReference type="Pfam" id="PF00588">
    <property type="entry name" value="SpoU_methylase"/>
    <property type="match status" value="1"/>
</dbReference>
<reference evidence="7" key="1">
    <citation type="journal article" date="2015" name="Proc. Natl. Acad. Sci. U.S.A.">
        <title>Bacterial clade with the ribosomal RNA operon on a small plasmid rather than the chromosome.</title>
        <authorList>
            <person name="Anda M."/>
            <person name="Ohtsubo Y."/>
            <person name="Okubo T."/>
            <person name="Sugawara M."/>
            <person name="Nagata Y."/>
            <person name="Tsuda M."/>
            <person name="Minamisawa K."/>
            <person name="Mitsui H."/>
        </authorList>
    </citation>
    <scope>NUCLEOTIDE SEQUENCE</scope>
    <source>
        <strain evidence="7">DSM 15513</strain>
    </source>
</reference>
<accession>A0A0P0ZA24</accession>
<dbReference type="PIRSF" id="PIRSF004808">
    <property type="entry name" value="LasT"/>
    <property type="match status" value="1"/>
</dbReference>
<dbReference type="Gene3D" id="3.40.1280.10">
    <property type="match status" value="1"/>
</dbReference>
<comment type="function">
    <text evidence="5">Catalyzes the formation of 2'O-methylated cytidine (Cm32) or 2'O-methylated uridine (Um32) at position 32 in tRNA.</text>
</comment>
<keyword evidence="5" id="KW-0963">Cytoplasm</keyword>
<keyword evidence="5" id="KW-0819">tRNA processing</keyword>
<sequence length="256" mass="28289">MSDIPFTSMPAPPAIILVEPQMGENIGMVARAMANFELADLRLVKPRDGWPNEKARATASRADHVLDAARVFEKLEDALADLSLVYATTARARDSYKPVRGPEEAAERLVAHAPAGKTGVIFGREKYGLENDEVGLADEIVTFPVNPKFASLNIAQAVLLVSYAWRNASNPSKTPRFSAPPNPPAEKADLYRLFDHLEAMLDCRNYFFPPEKREALVQNLRTMLTKAQFSEQEVRSLRGVLKSLDRPAQHCGTDAS</sequence>
<dbReference type="CDD" id="cd18093">
    <property type="entry name" value="SpoU-like_TrmJ"/>
    <property type="match status" value="1"/>
</dbReference>
<evidence type="ECO:0000256" key="3">
    <source>
        <dbReference type="ARBA" id="ARBA00022679"/>
    </source>
</evidence>
<keyword evidence="2 5" id="KW-0489">Methyltransferase</keyword>
<dbReference type="AlphaFoldDB" id="A0A0P0ZA24"/>
<dbReference type="InterPro" id="IPR029026">
    <property type="entry name" value="tRNA_m1G_MTases_N"/>
</dbReference>
<evidence type="ECO:0000256" key="4">
    <source>
        <dbReference type="ARBA" id="ARBA00022691"/>
    </source>
</evidence>
<name>A0A0P0ZA24_9HYPH</name>
<evidence type="ECO:0000313" key="7">
    <source>
        <dbReference type="EMBL" id="BAT31339.1"/>
    </source>
</evidence>
<dbReference type="EC" id="2.1.1.200" evidence="5"/>
<protein>
    <recommendedName>
        <fullName evidence="5">tRNA (cytidine/uridine-2'-O-)-methyltransferase TrmJ</fullName>
        <ecNumber evidence="5">2.1.1.200</ecNumber>
    </recommendedName>
    <alternativeName>
        <fullName evidence="5">tRNA (cytidine(32)/uridine(32)-2'-O)-methyltransferase</fullName>
    </alternativeName>
    <alternativeName>
        <fullName evidence="5">tRNA Cm32/Um32 methyltransferase</fullName>
    </alternativeName>
</protein>
<dbReference type="EMBL" id="LC066397">
    <property type="protein sequence ID" value="BAT31339.1"/>
    <property type="molecule type" value="Genomic_DNA"/>
</dbReference>
<keyword evidence="3 7" id="KW-0808">Transferase</keyword>
<feature type="domain" description="tRNA/rRNA methyltransferase SpoU type" evidence="6">
    <location>
        <begin position="14"/>
        <end position="163"/>
    </location>
</feature>
<keyword evidence="4 5" id="KW-0949">S-adenosyl-L-methionine</keyword>
<comment type="subunit">
    <text evidence="5">Homodimer.</text>
</comment>
<proteinExistence type="inferred from homology"/>
<dbReference type="GO" id="GO:0003723">
    <property type="term" value="F:RNA binding"/>
    <property type="evidence" value="ECO:0007669"/>
    <property type="project" value="InterPro"/>
</dbReference>
<dbReference type="Gene3D" id="1.10.8.590">
    <property type="match status" value="1"/>
</dbReference>
<evidence type="ECO:0000256" key="1">
    <source>
        <dbReference type="ARBA" id="ARBA00007228"/>
    </source>
</evidence>
<dbReference type="SUPFAM" id="SSF75217">
    <property type="entry name" value="alpha/beta knot"/>
    <property type="match status" value="1"/>
</dbReference>
<dbReference type="GO" id="GO:0005829">
    <property type="term" value="C:cytosol"/>
    <property type="evidence" value="ECO:0007669"/>
    <property type="project" value="TreeGrafter"/>
</dbReference>
<organism evidence="7">
    <name type="scientific">Fulvimarina pelagi</name>
    <dbReference type="NCBI Taxonomy" id="217511"/>
    <lineage>
        <taxon>Bacteria</taxon>
        <taxon>Pseudomonadati</taxon>
        <taxon>Pseudomonadota</taxon>
        <taxon>Alphaproteobacteria</taxon>
        <taxon>Hyphomicrobiales</taxon>
        <taxon>Aurantimonadaceae</taxon>
        <taxon>Fulvimarina</taxon>
    </lineage>
</organism>
<gene>
    <name evidence="5" type="primary">trmJ</name>
</gene>
<dbReference type="GO" id="GO:0160206">
    <property type="term" value="F:tRNA (cytidine(32)/uridine(32)-2'-O)-methyltransferase activity"/>
    <property type="evidence" value="ECO:0007669"/>
    <property type="project" value="UniProtKB-EC"/>
</dbReference>
<dbReference type="NCBIfam" id="TIGR00050">
    <property type="entry name" value="rRNA_methyl_1"/>
    <property type="match status" value="1"/>
</dbReference>
<comment type="catalytic activity">
    <reaction evidence="5">
        <text>uridine(32) in tRNA + S-adenosyl-L-methionine = 2'-O-methyluridine(32) in tRNA + S-adenosyl-L-homocysteine + H(+)</text>
        <dbReference type="Rhea" id="RHEA:42936"/>
        <dbReference type="Rhea" id="RHEA-COMP:10107"/>
        <dbReference type="Rhea" id="RHEA-COMP:10290"/>
        <dbReference type="ChEBI" id="CHEBI:15378"/>
        <dbReference type="ChEBI" id="CHEBI:57856"/>
        <dbReference type="ChEBI" id="CHEBI:59789"/>
        <dbReference type="ChEBI" id="CHEBI:65315"/>
        <dbReference type="ChEBI" id="CHEBI:74478"/>
        <dbReference type="EC" id="2.1.1.200"/>
    </reaction>
</comment>
<dbReference type="InterPro" id="IPR004384">
    <property type="entry name" value="RNA_MeTrfase_TrmJ/LasT"/>
</dbReference>
<dbReference type="InterPro" id="IPR001537">
    <property type="entry name" value="SpoU_MeTrfase"/>
</dbReference>
<evidence type="ECO:0000256" key="2">
    <source>
        <dbReference type="ARBA" id="ARBA00022603"/>
    </source>
</evidence>
<dbReference type="PANTHER" id="PTHR42786:SF7">
    <property type="entry name" value="TRNA_RRNA METHYLTRANSFERASE SPOU TYPE DOMAIN-CONTAINING PROTEIN"/>
    <property type="match status" value="1"/>
</dbReference>
<dbReference type="PANTHER" id="PTHR42786">
    <property type="entry name" value="TRNA/RRNA METHYLTRANSFERASE"/>
    <property type="match status" value="1"/>
</dbReference>
<evidence type="ECO:0000256" key="5">
    <source>
        <dbReference type="RuleBase" id="RU362024"/>
    </source>
</evidence>
<dbReference type="InterPro" id="IPR029028">
    <property type="entry name" value="Alpha/beta_knot_MTases"/>
</dbReference>
<comment type="subcellular location">
    <subcellularLocation>
        <location evidence="5">Cytoplasm</location>
    </subcellularLocation>
</comment>
<comment type="similarity">
    <text evidence="1">Belongs to the class IV-like SAM-binding methyltransferase superfamily. RNA methyltransferase TrmH family.</text>
</comment>
<comment type="catalytic activity">
    <reaction evidence="5">
        <text>cytidine(32) in tRNA + S-adenosyl-L-methionine = 2'-O-methylcytidine(32) in tRNA + S-adenosyl-L-homocysteine + H(+)</text>
        <dbReference type="Rhea" id="RHEA:42932"/>
        <dbReference type="Rhea" id="RHEA-COMP:10288"/>
        <dbReference type="Rhea" id="RHEA-COMP:10289"/>
        <dbReference type="ChEBI" id="CHEBI:15378"/>
        <dbReference type="ChEBI" id="CHEBI:57856"/>
        <dbReference type="ChEBI" id="CHEBI:59789"/>
        <dbReference type="ChEBI" id="CHEBI:74495"/>
        <dbReference type="ChEBI" id="CHEBI:82748"/>
        <dbReference type="EC" id="2.1.1.200"/>
    </reaction>
</comment>